<gene>
    <name evidence="1" type="ORF">EQG79_13500</name>
</gene>
<sequence length="140" mass="15789">MQNKKKGPRLGKVPRINPTMITRAIGDRCDPPVPFTVVYQVLIATGQEIVFRLLSGQGVVVIPGMARFKLSRQRGNKGLYVWAISSWFGTKVTNLLNQFLPPTKEEGVAYQKQQYAKAVEAFTQLKREQSEKRPKKETLG</sequence>
<proteinExistence type="predicted"/>
<comment type="caution">
    <text evidence="1">The sequence shown here is derived from an EMBL/GenBank/DDBJ whole genome shotgun (WGS) entry which is preliminary data.</text>
</comment>
<evidence type="ECO:0000313" key="1">
    <source>
        <dbReference type="EMBL" id="RYC69613.1"/>
    </source>
</evidence>
<keyword evidence="2" id="KW-1185">Reference proteome</keyword>
<name>A0A4Q2UJF0_9BACT</name>
<dbReference type="EMBL" id="SBLB01000003">
    <property type="protein sequence ID" value="RYC69613.1"/>
    <property type="molecule type" value="Genomic_DNA"/>
</dbReference>
<protein>
    <submittedName>
        <fullName evidence="1">Uncharacterized protein</fullName>
    </submittedName>
</protein>
<dbReference type="Proteomes" id="UP000290407">
    <property type="component" value="Unassembled WGS sequence"/>
</dbReference>
<accession>A0A4Q2UJF0</accession>
<organism evidence="1 2">
    <name type="scientific">Spirosoma sordidisoli</name>
    <dbReference type="NCBI Taxonomy" id="2502893"/>
    <lineage>
        <taxon>Bacteria</taxon>
        <taxon>Pseudomonadati</taxon>
        <taxon>Bacteroidota</taxon>
        <taxon>Cytophagia</taxon>
        <taxon>Cytophagales</taxon>
        <taxon>Cytophagaceae</taxon>
        <taxon>Spirosoma</taxon>
    </lineage>
</organism>
<dbReference type="AlphaFoldDB" id="A0A4Q2UJF0"/>
<evidence type="ECO:0000313" key="2">
    <source>
        <dbReference type="Proteomes" id="UP000290407"/>
    </source>
</evidence>
<reference evidence="1 2" key="1">
    <citation type="submission" date="2019-01" db="EMBL/GenBank/DDBJ databases">
        <title>Spirosoma flava sp. nov., a propanil-degrading bacterium isolated from herbicide-contaminated soil.</title>
        <authorList>
            <person name="Zhang L."/>
            <person name="Jiang J.-D."/>
        </authorList>
    </citation>
    <scope>NUCLEOTIDE SEQUENCE [LARGE SCALE GENOMIC DNA]</scope>
    <source>
        <strain evidence="1 2">TY50</strain>
    </source>
</reference>
<dbReference type="RefSeq" id="WP_129601817.1">
    <property type="nucleotide sequence ID" value="NZ_SBLB01000003.1"/>
</dbReference>